<dbReference type="AlphaFoldDB" id="B6IXK3"/>
<reference evidence="1 2" key="1">
    <citation type="journal article" date="2010" name="BMC Genomics">
        <title>Metabolic flexibility revealed in the genome of the cyst-forming alpha-1 proteobacterium Rhodospirillum centenum.</title>
        <authorList>
            <person name="Lu Y.K."/>
            <person name="Marden J."/>
            <person name="Han M."/>
            <person name="Swingley W.D."/>
            <person name="Mastrian S.D."/>
            <person name="Chowdhury S.R."/>
            <person name="Hao J."/>
            <person name="Helmy T."/>
            <person name="Kim S."/>
            <person name="Kurdoglu A.A."/>
            <person name="Matthies H.J."/>
            <person name="Rollo D."/>
            <person name="Stothard P."/>
            <person name="Blankenship R.E."/>
            <person name="Bauer C.E."/>
            <person name="Touchman J.W."/>
        </authorList>
    </citation>
    <scope>NUCLEOTIDE SEQUENCE [LARGE SCALE GENOMIC DNA]</scope>
    <source>
        <strain evidence="2">ATCC 51521 / SW</strain>
    </source>
</reference>
<dbReference type="EMBL" id="CP000613">
    <property type="protein sequence ID" value="ACJ01027.1"/>
    <property type="molecule type" value="Genomic_DNA"/>
</dbReference>
<protein>
    <recommendedName>
        <fullName evidence="3">Nitrogen fixation protein</fullName>
    </recommendedName>
</protein>
<evidence type="ECO:0000313" key="2">
    <source>
        <dbReference type="Proteomes" id="UP000001591"/>
    </source>
</evidence>
<dbReference type="NCBIfam" id="TIGR02935">
    <property type="entry name" value="NifX-associated nitrogen fixation protein"/>
    <property type="match status" value="1"/>
</dbReference>
<dbReference type="STRING" id="414684.RC1_3678"/>
<proteinExistence type="predicted"/>
<dbReference type="PIRSF" id="PIRSF005788">
    <property type="entry name" value="NifK"/>
    <property type="match status" value="1"/>
</dbReference>
<gene>
    <name evidence="1" type="ordered locus">RC1_3678</name>
</gene>
<keyword evidence="2" id="KW-1185">Reference proteome</keyword>
<dbReference type="KEGG" id="rce:RC1_3678"/>
<name>B6IXK3_RHOCS</name>
<dbReference type="RefSeq" id="WP_012568800.1">
    <property type="nucleotide sequence ID" value="NC_011420.2"/>
</dbReference>
<sequence length="170" mass="18836">MTDAPTYTASTYTAPADTAQTDTAPTAVDSPFLTVLVRLLRAEDSHGAWERRSDADLLADYIVTREERRLIPLIGDPDPDTLWRVEKFYGAVGLRIEQLTGQVASPMMKMHHEGFGRVVLLAGRLVVLSRHLRDVHRYGHDSLARLEEAGETAAQEAAALIRRFPEVADA</sequence>
<dbReference type="HOGENOM" id="CLU_141510_0_0_5"/>
<dbReference type="Pfam" id="PF03270">
    <property type="entry name" value="DUF269"/>
    <property type="match status" value="1"/>
</dbReference>
<dbReference type="Gene3D" id="1.10.3100.20">
    <property type="entry name" value="Protein of unknown function DUF269"/>
    <property type="match status" value="1"/>
</dbReference>
<dbReference type="OrthoDB" id="9808545at2"/>
<dbReference type="InterPro" id="IPR004952">
    <property type="entry name" value="NifX-assoc_nitrogen_fix"/>
</dbReference>
<accession>B6IXK3</accession>
<dbReference type="Proteomes" id="UP000001591">
    <property type="component" value="Chromosome"/>
</dbReference>
<dbReference type="eggNOG" id="ENOG502ZBN7">
    <property type="taxonomic scope" value="Bacteria"/>
</dbReference>
<evidence type="ECO:0000313" key="1">
    <source>
        <dbReference type="EMBL" id="ACJ01027.1"/>
    </source>
</evidence>
<evidence type="ECO:0008006" key="3">
    <source>
        <dbReference type="Google" id="ProtNLM"/>
    </source>
</evidence>
<organism evidence="1 2">
    <name type="scientific">Rhodospirillum centenum (strain ATCC 51521 / SW)</name>
    <dbReference type="NCBI Taxonomy" id="414684"/>
    <lineage>
        <taxon>Bacteria</taxon>
        <taxon>Pseudomonadati</taxon>
        <taxon>Pseudomonadota</taxon>
        <taxon>Alphaproteobacteria</taxon>
        <taxon>Rhodospirillales</taxon>
        <taxon>Rhodospirillaceae</taxon>
        <taxon>Rhodospirillum</taxon>
    </lineage>
</organism>